<dbReference type="InterPro" id="IPR011008">
    <property type="entry name" value="Dimeric_a/b-barrel"/>
</dbReference>
<evidence type="ECO:0000313" key="2">
    <source>
        <dbReference type="EMBL" id="MFD1233655.1"/>
    </source>
</evidence>
<sequence length="111" mass="12068">MYKLIATWSAPSAEQHDEFETHYEEVHAPAAAAVPHLRRIVLTRTADGLEGATPGFHRVAEMFFDSPEALEESSTSPQWAAMRADAGGMIERFGVTLTVALGWESELPVGG</sequence>
<dbReference type="RefSeq" id="WP_339123445.1">
    <property type="nucleotide sequence ID" value="NZ_BAABKS010000020.1"/>
</dbReference>
<dbReference type="SUPFAM" id="SSF54909">
    <property type="entry name" value="Dimeric alpha+beta barrel"/>
    <property type="match status" value="1"/>
</dbReference>
<evidence type="ECO:0000259" key="1">
    <source>
        <dbReference type="Pfam" id="PF07110"/>
    </source>
</evidence>
<keyword evidence="3" id="KW-1185">Reference proteome</keyword>
<gene>
    <name evidence="2" type="ORF">ACFQ34_10205</name>
</gene>
<dbReference type="InterPro" id="IPR009799">
    <property type="entry name" value="EthD_dom"/>
</dbReference>
<dbReference type="Gene3D" id="3.30.70.100">
    <property type="match status" value="1"/>
</dbReference>
<dbReference type="Pfam" id="PF07110">
    <property type="entry name" value="EthD"/>
    <property type="match status" value="1"/>
</dbReference>
<organism evidence="2 3">
    <name type="scientific">Pseudonocardia benzenivorans</name>
    <dbReference type="NCBI Taxonomy" id="228005"/>
    <lineage>
        <taxon>Bacteria</taxon>
        <taxon>Bacillati</taxon>
        <taxon>Actinomycetota</taxon>
        <taxon>Actinomycetes</taxon>
        <taxon>Pseudonocardiales</taxon>
        <taxon>Pseudonocardiaceae</taxon>
        <taxon>Pseudonocardia</taxon>
    </lineage>
</organism>
<proteinExistence type="predicted"/>
<protein>
    <submittedName>
        <fullName evidence="2">EthD family reductase</fullName>
    </submittedName>
</protein>
<name>A0ABW3VGA2_9PSEU</name>
<dbReference type="Proteomes" id="UP001597182">
    <property type="component" value="Unassembled WGS sequence"/>
</dbReference>
<evidence type="ECO:0000313" key="3">
    <source>
        <dbReference type="Proteomes" id="UP001597182"/>
    </source>
</evidence>
<feature type="domain" description="EthD" evidence="1">
    <location>
        <begin position="15"/>
        <end position="90"/>
    </location>
</feature>
<dbReference type="NCBIfam" id="TIGR02118">
    <property type="entry name" value="EthD family reductase"/>
    <property type="match status" value="1"/>
</dbReference>
<dbReference type="EMBL" id="JBHTMB010000075">
    <property type="protein sequence ID" value="MFD1233655.1"/>
    <property type="molecule type" value="Genomic_DNA"/>
</dbReference>
<comment type="caution">
    <text evidence="2">The sequence shown here is derived from an EMBL/GenBank/DDBJ whole genome shotgun (WGS) entry which is preliminary data.</text>
</comment>
<reference evidence="3" key="1">
    <citation type="journal article" date="2019" name="Int. J. Syst. Evol. Microbiol.">
        <title>The Global Catalogue of Microorganisms (GCM) 10K type strain sequencing project: providing services to taxonomists for standard genome sequencing and annotation.</title>
        <authorList>
            <consortium name="The Broad Institute Genomics Platform"/>
            <consortium name="The Broad Institute Genome Sequencing Center for Infectious Disease"/>
            <person name="Wu L."/>
            <person name="Ma J."/>
        </authorList>
    </citation>
    <scope>NUCLEOTIDE SEQUENCE [LARGE SCALE GENOMIC DNA]</scope>
    <source>
        <strain evidence="3">CCUG 49018</strain>
    </source>
</reference>
<accession>A0ABW3VGA2</accession>